<dbReference type="Pfam" id="PF00931">
    <property type="entry name" value="NB-ARC"/>
    <property type="match status" value="1"/>
</dbReference>
<dbReference type="AlphaFoldDB" id="A0A166L3Y5"/>
<feature type="domain" description="NB-ARC" evidence="10">
    <location>
        <begin position="114"/>
        <end position="283"/>
    </location>
</feature>
<dbReference type="OrthoDB" id="10260758at2759"/>
<dbReference type="SUPFAM" id="SSF52540">
    <property type="entry name" value="P-loop containing nucleoside triphosphate hydrolases"/>
    <property type="match status" value="1"/>
</dbReference>
<evidence type="ECO:0000256" key="8">
    <source>
        <dbReference type="ARBA" id="ARBA00023175"/>
    </source>
</evidence>
<evidence type="ECO:0000256" key="5">
    <source>
        <dbReference type="ARBA" id="ARBA00022737"/>
    </source>
</evidence>
<dbReference type="GO" id="GO:0005871">
    <property type="term" value="C:kinesin complex"/>
    <property type="evidence" value="ECO:0007669"/>
    <property type="project" value="InterPro"/>
</dbReference>
<dbReference type="GO" id="GO:0043531">
    <property type="term" value="F:ADP binding"/>
    <property type="evidence" value="ECO:0007669"/>
    <property type="project" value="InterPro"/>
</dbReference>
<sequence length="878" mass="97469">MRKNAEAGPSRAPTTRPTILRSIPNDRLGIEESSLGNNLDLPSEQLIPSHNVTFNTSHTSSGTVNNVYGNFQSEVTHNYHGVSPAAPVNRMYSLSPFNDAPIDRISPCFLGREDDAQAITSGLDSCDEDAPSRYAIWGMPGLGKSQLALNYANASFKAGHHTHVIWIPATTLEKVNQGLVKVLDLFQHSDRHNLYDHAARLTAARLCLEQSDQSLKWLIILDDVTLATLHFLREHLPRQNGHGSILITTRTFDVAEAVTSVAGQQYPVRGLNALSLEQSAELLLQRANIHSSTTAGLVSAKNLVKRIGCLPLAVEQAGSFMRRSGLTGAGQLETFYDQGRLEEIIGWDNSLSTYEEKSVLTTVTIQFQSLGEIDPDFLRLLKMLAFFDPESIPLDIIVLGAERVGRRLAANKTSIISESTSVVPLAPQRKHSLLCTWIRQLSLKRRSKPEPLGYSLQPSFISNVVSANVVSVNVASADVAAELRPLLGLIYSQKWLRGALRHLEDLSLVQPRHDETTSLHIHDLIQLVLQQSTVTNQLGEDPHCALAVTFLCGAFETIEDVESPQSWIECERFVPHLMSLLKHAGKPTPELLSMNVKVAWYFFRRGRYDEAEALSQKALAGQEEQLGTHHPSTLGTVNHLAVLYQIQGKYDESETLYHRALAGQEKRFGAGHPETLVTVNNLAMLYEKQGKYAEAEILYQRALEGKNRQLNPDHPSALGTMSNIAMLYEKQGKYAEAEILYQRVLAGQEQKLGASHPNTLNTVNNFGWLCVQRGKYEEAETLCQRALAGRVQQLGADHPDTLETINILANLRVQQGRFEEAETLFNQALTGRVEVIGVRHPDTIVSIEDLARLYEKQGRLEEAQLVRDKVPTRTSCFN</sequence>
<organism evidence="11 12">
    <name type="scientific">Athelia psychrophila</name>
    <dbReference type="NCBI Taxonomy" id="1759441"/>
    <lineage>
        <taxon>Eukaryota</taxon>
        <taxon>Fungi</taxon>
        <taxon>Dikarya</taxon>
        <taxon>Basidiomycota</taxon>
        <taxon>Agaricomycotina</taxon>
        <taxon>Agaricomycetes</taxon>
        <taxon>Agaricomycetidae</taxon>
        <taxon>Atheliales</taxon>
        <taxon>Atheliaceae</taxon>
        <taxon>Athelia</taxon>
    </lineage>
</organism>
<dbReference type="InterPro" id="IPR002151">
    <property type="entry name" value="Kinesin_light"/>
</dbReference>
<dbReference type="PANTHER" id="PTHR45783:SF3">
    <property type="entry name" value="KINESIN LIGHT CHAIN"/>
    <property type="match status" value="1"/>
</dbReference>
<dbReference type="PRINTS" id="PR00381">
    <property type="entry name" value="KINESINLIGHT"/>
</dbReference>
<reference evidence="11 12" key="1">
    <citation type="journal article" date="2016" name="Mol. Biol. Evol.">
        <title>Comparative Genomics of Early-Diverging Mushroom-Forming Fungi Provides Insights into the Origins of Lignocellulose Decay Capabilities.</title>
        <authorList>
            <person name="Nagy L.G."/>
            <person name="Riley R."/>
            <person name="Tritt A."/>
            <person name="Adam C."/>
            <person name="Daum C."/>
            <person name="Floudas D."/>
            <person name="Sun H."/>
            <person name="Yadav J.S."/>
            <person name="Pangilinan J."/>
            <person name="Larsson K.H."/>
            <person name="Matsuura K."/>
            <person name="Barry K."/>
            <person name="Labutti K."/>
            <person name="Kuo R."/>
            <person name="Ohm R.A."/>
            <person name="Bhattacharya S.S."/>
            <person name="Shirouzu T."/>
            <person name="Yoshinaga Y."/>
            <person name="Martin F.M."/>
            <person name="Grigoriev I.V."/>
            <person name="Hibbett D.S."/>
        </authorList>
    </citation>
    <scope>NUCLEOTIDE SEQUENCE [LARGE SCALE GENOMIC DNA]</scope>
    <source>
        <strain evidence="11 12">CBS 109695</strain>
    </source>
</reference>
<dbReference type="InterPro" id="IPR011990">
    <property type="entry name" value="TPR-like_helical_dom_sf"/>
</dbReference>
<evidence type="ECO:0000256" key="7">
    <source>
        <dbReference type="ARBA" id="ARBA00023054"/>
    </source>
</evidence>
<evidence type="ECO:0000256" key="1">
    <source>
        <dbReference type="ARBA" id="ARBA00004245"/>
    </source>
</evidence>
<dbReference type="Pfam" id="PF13374">
    <property type="entry name" value="TPR_10"/>
    <property type="match status" value="1"/>
</dbReference>
<dbReference type="GO" id="GO:0005874">
    <property type="term" value="C:microtubule"/>
    <property type="evidence" value="ECO:0007669"/>
    <property type="project" value="UniProtKB-KW"/>
</dbReference>
<evidence type="ECO:0000256" key="4">
    <source>
        <dbReference type="ARBA" id="ARBA00022701"/>
    </source>
</evidence>
<dbReference type="GO" id="GO:0007018">
    <property type="term" value="P:microtubule-based movement"/>
    <property type="evidence" value="ECO:0007669"/>
    <property type="project" value="TreeGrafter"/>
</dbReference>
<keyword evidence="4" id="KW-0493">Microtubule</keyword>
<comment type="similarity">
    <text evidence="2">Belongs to the kinesin light chain family.</text>
</comment>
<dbReference type="EMBL" id="KV417538">
    <property type="protein sequence ID" value="KZP22549.1"/>
    <property type="molecule type" value="Genomic_DNA"/>
</dbReference>
<keyword evidence="7" id="KW-0175">Coiled coil</keyword>
<dbReference type="Gene3D" id="3.40.50.300">
    <property type="entry name" value="P-loop containing nucleotide triphosphate hydrolases"/>
    <property type="match status" value="1"/>
</dbReference>
<proteinExistence type="inferred from homology"/>
<keyword evidence="5" id="KW-0677">Repeat</keyword>
<gene>
    <name evidence="11" type="ORF">FIBSPDRAFT_1043433</name>
</gene>
<name>A0A166L3Y5_9AGAM</name>
<comment type="subcellular location">
    <subcellularLocation>
        <location evidence="1">Cytoplasm</location>
        <location evidence="1">Cytoskeleton</location>
    </subcellularLocation>
</comment>
<keyword evidence="8" id="KW-0505">Motor protein</keyword>
<evidence type="ECO:0000256" key="6">
    <source>
        <dbReference type="ARBA" id="ARBA00022803"/>
    </source>
</evidence>
<evidence type="ECO:0000313" key="11">
    <source>
        <dbReference type="EMBL" id="KZP22549.1"/>
    </source>
</evidence>
<dbReference type="STRING" id="436010.A0A166L3Y5"/>
<evidence type="ECO:0000256" key="2">
    <source>
        <dbReference type="ARBA" id="ARBA00009622"/>
    </source>
</evidence>
<accession>A0A166L3Y5</accession>
<evidence type="ECO:0000313" key="12">
    <source>
        <dbReference type="Proteomes" id="UP000076532"/>
    </source>
</evidence>
<dbReference type="InterPro" id="IPR019734">
    <property type="entry name" value="TPR_rpt"/>
</dbReference>
<keyword evidence="12" id="KW-1185">Reference proteome</keyword>
<dbReference type="SMART" id="SM00028">
    <property type="entry name" value="TPR"/>
    <property type="match status" value="5"/>
</dbReference>
<dbReference type="PANTHER" id="PTHR45783">
    <property type="entry name" value="KINESIN LIGHT CHAIN"/>
    <property type="match status" value="1"/>
</dbReference>
<keyword evidence="3" id="KW-0963">Cytoplasm</keyword>
<evidence type="ECO:0000259" key="10">
    <source>
        <dbReference type="Pfam" id="PF00931"/>
    </source>
</evidence>
<evidence type="ECO:0000256" key="3">
    <source>
        <dbReference type="ARBA" id="ARBA00022490"/>
    </source>
</evidence>
<evidence type="ECO:0000256" key="9">
    <source>
        <dbReference type="ARBA" id="ARBA00023212"/>
    </source>
</evidence>
<keyword evidence="6" id="KW-0802">TPR repeat</keyword>
<dbReference type="GO" id="GO:0019894">
    <property type="term" value="F:kinesin binding"/>
    <property type="evidence" value="ECO:0007669"/>
    <property type="project" value="TreeGrafter"/>
</dbReference>
<dbReference type="Gene3D" id="1.25.40.10">
    <property type="entry name" value="Tetratricopeptide repeat domain"/>
    <property type="match status" value="2"/>
</dbReference>
<keyword evidence="9" id="KW-0206">Cytoskeleton</keyword>
<dbReference type="Proteomes" id="UP000076532">
    <property type="component" value="Unassembled WGS sequence"/>
</dbReference>
<dbReference type="InterPro" id="IPR002182">
    <property type="entry name" value="NB-ARC"/>
</dbReference>
<dbReference type="Pfam" id="PF13424">
    <property type="entry name" value="TPR_12"/>
    <property type="match status" value="3"/>
</dbReference>
<dbReference type="SUPFAM" id="SSF48452">
    <property type="entry name" value="TPR-like"/>
    <property type="match status" value="2"/>
</dbReference>
<dbReference type="InterPro" id="IPR027417">
    <property type="entry name" value="P-loop_NTPase"/>
</dbReference>
<dbReference type="GO" id="GO:0005737">
    <property type="term" value="C:cytoplasm"/>
    <property type="evidence" value="ECO:0007669"/>
    <property type="project" value="TreeGrafter"/>
</dbReference>
<protein>
    <submittedName>
        <fullName evidence="11">TPR-like protein</fullName>
    </submittedName>
</protein>